<evidence type="ECO:0000259" key="3">
    <source>
        <dbReference type="Pfam" id="PF13649"/>
    </source>
</evidence>
<dbReference type="PANTHER" id="PTHR43861">
    <property type="entry name" value="TRANS-ACONITATE 2-METHYLTRANSFERASE-RELATED"/>
    <property type="match status" value="1"/>
</dbReference>
<dbReference type="InterPro" id="IPR029063">
    <property type="entry name" value="SAM-dependent_MTases_sf"/>
</dbReference>
<dbReference type="Proteomes" id="UP000605099">
    <property type="component" value="Unassembled WGS sequence"/>
</dbReference>
<keyword evidence="1 4" id="KW-0489">Methyltransferase</keyword>
<name>A0ABQ2JIU5_9SPHN</name>
<evidence type="ECO:0000256" key="1">
    <source>
        <dbReference type="ARBA" id="ARBA00022603"/>
    </source>
</evidence>
<sequence length="288" mass="30431">MTEAANPHADALKYEDWGGEMGARWLANLKGFEGTIAPAGEALLARAAFAPGERAIDLGFGGGATTIAIAEAVSPGGIVLGLDISPDLTSAATRRAQQAGIDNARFQCGDAAAVTVADGPYDRLVSRFGSMFFAEPVPAFANLRAMLKPGGRMDLAVWGPPMENPWMLKGMEVARQHVEIPPPVPRAPGPFAFEDIDYLREVLDGAGFGKVDVGVAEGELPVGGAGASAEQAEHFAQNAMAFGQVLLDYPVEVQEAVARDLKALYEQYYRPGEGVMMGYKAWLVTAYA</sequence>
<evidence type="ECO:0000313" key="5">
    <source>
        <dbReference type="Proteomes" id="UP000605099"/>
    </source>
</evidence>
<reference evidence="5" key="1">
    <citation type="journal article" date="2019" name="Int. J. Syst. Evol. Microbiol.">
        <title>The Global Catalogue of Microorganisms (GCM) 10K type strain sequencing project: providing services to taxonomists for standard genome sequencing and annotation.</title>
        <authorList>
            <consortium name="The Broad Institute Genomics Platform"/>
            <consortium name="The Broad Institute Genome Sequencing Center for Infectious Disease"/>
            <person name="Wu L."/>
            <person name="Ma J."/>
        </authorList>
    </citation>
    <scope>NUCLEOTIDE SEQUENCE [LARGE SCALE GENOMIC DNA]</scope>
    <source>
        <strain evidence="5">CGMCC 1.6784</strain>
    </source>
</reference>
<dbReference type="EMBL" id="BMLK01000006">
    <property type="protein sequence ID" value="GGN47707.1"/>
    <property type="molecule type" value="Genomic_DNA"/>
</dbReference>
<feature type="domain" description="Methyltransferase" evidence="3">
    <location>
        <begin position="56"/>
        <end position="151"/>
    </location>
</feature>
<proteinExistence type="predicted"/>
<dbReference type="PANTHER" id="PTHR43861:SF1">
    <property type="entry name" value="TRANS-ACONITATE 2-METHYLTRANSFERASE"/>
    <property type="match status" value="1"/>
</dbReference>
<keyword evidence="2" id="KW-0808">Transferase</keyword>
<dbReference type="Gene3D" id="3.40.50.150">
    <property type="entry name" value="Vaccinia Virus protein VP39"/>
    <property type="match status" value="1"/>
</dbReference>
<evidence type="ECO:0000313" key="4">
    <source>
        <dbReference type="EMBL" id="GGN47707.1"/>
    </source>
</evidence>
<dbReference type="InterPro" id="IPR041698">
    <property type="entry name" value="Methyltransf_25"/>
</dbReference>
<organism evidence="4 5">
    <name type="scientific">Novosphingobium indicum</name>
    <dbReference type="NCBI Taxonomy" id="462949"/>
    <lineage>
        <taxon>Bacteria</taxon>
        <taxon>Pseudomonadati</taxon>
        <taxon>Pseudomonadota</taxon>
        <taxon>Alphaproteobacteria</taxon>
        <taxon>Sphingomonadales</taxon>
        <taxon>Sphingomonadaceae</taxon>
        <taxon>Novosphingobium</taxon>
    </lineage>
</organism>
<evidence type="ECO:0000256" key="2">
    <source>
        <dbReference type="ARBA" id="ARBA00022679"/>
    </source>
</evidence>
<dbReference type="GO" id="GO:0008168">
    <property type="term" value="F:methyltransferase activity"/>
    <property type="evidence" value="ECO:0007669"/>
    <property type="project" value="UniProtKB-KW"/>
</dbReference>
<dbReference type="GO" id="GO:0032259">
    <property type="term" value="P:methylation"/>
    <property type="evidence" value="ECO:0007669"/>
    <property type="project" value="UniProtKB-KW"/>
</dbReference>
<dbReference type="Pfam" id="PF13649">
    <property type="entry name" value="Methyltransf_25"/>
    <property type="match status" value="1"/>
</dbReference>
<dbReference type="CDD" id="cd02440">
    <property type="entry name" value="AdoMet_MTases"/>
    <property type="match status" value="1"/>
</dbReference>
<comment type="caution">
    <text evidence="4">The sequence shown here is derived from an EMBL/GenBank/DDBJ whole genome shotgun (WGS) entry which is preliminary data.</text>
</comment>
<gene>
    <name evidence="4" type="ORF">GCM10011349_16410</name>
</gene>
<protein>
    <submittedName>
        <fullName evidence="4">Methyltransferase</fullName>
    </submittedName>
</protein>
<accession>A0ABQ2JIU5</accession>
<dbReference type="RefSeq" id="WP_188819176.1">
    <property type="nucleotide sequence ID" value="NZ_BMLK01000006.1"/>
</dbReference>
<dbReference type="SUPFAM" id="SSF53335">
    <property type="entry name" value="S-adenosyl-L-methionine-dependent methyltransferases"/>
    <property type="match status" value="1"/>
</dbReference>
<keyword evidence="5" id="KW-1185">Reference proteome</keyword>